<accession>A0ABZ0Z431</accession>
<proteinExistence type="predicted"/>
<name>A0ABZ0Z431_9CAUD</name>
<sequence length="905" mass="102654">MVKTKLNIPAVLVHDIKGTQYKVNGILLAINESNDTCTMEFDDNLVESNIPMDKILINEGFLDKIKEYGKKVASYITSKVKGFIALVDQTAKTVFPWSVYNVANLAIKAARGDMPEGVFFAPTKSLQQIAGVKGMSIDQAFAASEEAERNQIVNYWSRVIKRAGTTPNETIEESIKYVNETYYKETQMYKQLNEAVYSYDAIKIGSKNGGISQFGVPVSSKQLKAKLKTNIRNQISGPLGGHADVVPFLIWGAPGIGKTAIIKSTIKEMAQSKWNAINLNLEVIMLAGYTIENWTLPSDDVSTVAGVEIKRFSDKPKAWLPVYLRTSDPEENARRDNFCNTCKFLSTDPNGDITSEDGHPFEGGVVFMDEYSRVTPNVQNIIMGLGNDHKFGDNYQVASKWGFVFASNRSIDENEADSEDKRYFPTAAQTNRFKHFTYVPSKKEWIEWAREVNPITHEANVPPFITDFIEATKDFVWYSTIVNGGYDDLLENPEADKRAHEQDTADAIQDVLDQPLLKTKRMVTPRTWANTIGPEYKMELINIFKGNKEGLTGEEYYQKLIDDSIIEKTDEEGNSYKEYYGGILPNILVDALNDVDDERWEEWVEDNGGEELLDPSGSYNGIRGRYNMFMQWFMENMRDSIGDDSGTSAYNATSPVMQQWKSYQSYAKQFTPDVYASIWETGKMPKEYQKDDDKKPVSIDKFADTEFSKWKQVSSICFDVAKSLFDAYPGDLADDVADDIQNMRKAKPIKPIDIPIKAEQLVDEFSIMLNNKKVNLLFDAKDLADDETLANKIFSLENSVVARRFAHFAQWIAKVSIQAENGHLASDYENKLYMALRELDTDLQRQFNNYEAISKIRPALIKNPKDKAIKRQMDIEESKVPILPAVLILHRAKSFDFNNIRSKNR</sequence>
<dbReference type="SUPFAM" id="SSF52540">
    <property type="entry name" value="P-loop containing nucleoside triphosphate hydrolases"/>
    <property type="match status" value="1"/>
</dbReference>
<evidence type="ECO:0000313" key="2">
    <source>
        <dbReference type="Proteomes" id="UP001349343"/>
    </source>
</evidence>
<dbReference type="EMBL" id="OR769222">
    <property type="protein sequence ID" value="WQJ52962.1"/>
    <property type="molecule type" value="Genomic_DNA"/>
</dbReference>
<protein>
    <submittedName>
        <fullName evidence="1">ATPase</fullName>
    </submittedName>
</protein>
<dbReference type="Proteomes" id="UP001349343">
    <property type="component" value="Segment"/>
</dbReference>
<dbReference type="InterPro" id="IPR027417">
    <property type="entry name" value="P-loop_NTPase"/>
</dbReference>
<organism evidence="1 2">
    <name type="scientific">phage Lak_Megaphage_RVC_JS4_GC31</name>
    <dbReference type="NCBI Taxonomy" id="3109228"/>
    <lineage>
        <taxon>Viruses</taxon>
        <taxon>Duplodnaviria</taxon>
        <taxon>Heunggongvirae</taxon>
        <taxon>Uroviricota</taxon>
        <taxon>Caudoviricetes</taxon>
        <taxon>Caudoviricetes code 15 clade</taxon>
    </lineage>
</organism>
<dbReference type="Gene3D" id="3.40.50.300">
    <property type="entry name" value="P-loop containing nucleotide triphosphate hydrolases"/>
    <property type="match status" value="1"/>
</dbReference>
<evidence type="ECO:0000313" key="1">
    <source>
        <dbReference type="EMBL" id="WQJ52962.1"/>
    </source>
</evidence>
<reference evidence="1 2" key="1">
    <citation type="submission" date="2023-11" db="EMBL/GenBank/DDBJ databases">
        <authorList>
            <person name="Cook R."/>
            <person name="Crisci M."/>
            <person name="Pye H."/>
            <person name="Adriaenssens E."/>
            <person name="Santini J."/>
        </authorList>
    </citation>
    <scope>NUCLEOTIDE SEQUENCE [LARGE SCALE GENOMIC DNA]</scope>
    <source>
        <strain evidence="1">Lak_Megaphage_RVC_JS4_GC31</strain>
    </source>
</reference>
<keyword evidence="2" id="KW-1185">Reference proteome</keyword>